<evidence type="ECO:0000256" key="6">
    <source>
        <dbReference type="ARBA" id="ARBA00022737"/>
    </source>
</evidence>
<feature type="repeat" description="TPR" evidence="8">
    <location>
        <begin position="249"/>
        <end position="282"/>
    </location>
</feature>
<dbReference type="PANTHER" id="PTHR44835">
    <property type="entry name" value="UDP-N-ACETYLGLUCOSAMINE--PEPTIDE N-ACETYLGLUCOSAMINYLTRANSFERASE SPINDLY-RELATED"/>
    <property type="match status" value="1"/>
</dbReference>
<dbReference type="InterPro" id="IPR019734">
    <property type="entry name" value="TPR_rpt"/>
</dbReference>
<dbReference type="OrthoDB" id="146908at2"/>
<evidence type="ECO:0000313" key="11">
    <source>
        <dbReference type="Proteomes" id="UP000006512"/>
    </source>
</evidence>
<dbReference type="STRING" id="715226.ABI_38400"/>
<dbReference type="InterPro" id="IPR011990">
    <property type="entry name" value="TPR-like_helical_dom_sf"/>
</dbReference>
<keyword evidence="5" id="KW-0808">Transferase</keyword>
<feature type="repeat" description="TPR" evidence="8">
    <location>
        <begin position="181"/>
        <end position="214"/>
    </location>
</feature>
<dbReference type="Pfam" id="PF13844">
    <property type="entry name" value="Glyco_transf_41"/>
    <property type="match status" value="2"/>
</dbReference>
<dbReference type="HOGENOM" id="CLU_001721_4_0_5"/>
<reference evidence="11" key="1">
    <citation type="submission" date="2011-03" db="EMBL/GenBank/DDBJ databases">
        <title>Draft genome sequence of Brevundimonas diminuta.</title>
        <authorList>
            <person name="Brown P.J.B."/>
            <person name="Buechlein A."/>
            <person name="Hemmerich C."/>
            <person name="Brun Y.V."/>
        </authorList>
    </citation>
    <scope>NUCLEOTIDE SEQUENCE [LARGE SCALE GENOMIC DNA]</scope>
    <source>
        <strain evidence="11">C19</strain>
    </source>
</reference>
<keyword evidence="7 8" id="KW-0802">TPR repeat</keyword>
<sequence length="804" mass="89619">MNSSTAGTASDSRFLYMQGQQQRAAGDGRGALDLMLQAEACGSPSPHLLTDIGGLYLKLRDFDAAAQYLARAIAAGNKAAVVYKDYAFALLESGDHAGAEAVLRPHVTKGKDLSLMNLMGVTLKRQGRLREALDVLLLAHRKDPRSIMPVVNLGNVYFDLEEAEKAEAMFLKATQLQPKEGEYFRLLGRTRQQNGKSDQAVRDFRMALGLSPGNLKAVSDLIFTLTRLNRTEEAHTALDRYLRQFPNEPGLLLSRADLLRRTGKTEEAIAAYNHLLPLHPNHVDGWMGFGNMLLFLDREKANSCFAKAISLDGGSLRALATLCDSLNASRYGNEAAHIQASYDLALDIIRRYPQGVQKEASRLKGVLVRCLDYAATERLGPPKDLYDAWQRQNNISAFHAEMARVVTLDDRLRLLGYHTTWGNRVSQRVASNRIDAKPRGKRDKIRVGFMSSDLRNHPVTYFALPLLDSYDRERFEVYCYSFYEREADGHQRLIADTVDHFRLWPKMADVDVARGIAADELDILFELGGSTAMNKIEVMAYRPAPVQVSWLGYPHSIGLPEIDYILVDPYINPPDTRLLAEKPFELPETWVTLGRQHLFTDVAIESSTPEDRNGVITFGTANNPLKYGADAIAAWAKILNRVPGSRFLFLRPEGDVPAFRANAEKLFAEHGVTADRIAYIAIRGNHLPHYNQIDIALDPFPHTGGTTTCEALWMGVPTITLVGAAFFERISYSNLSNTGLADLCTFTVDDYIETAVTLAGDRARRQDLRQTLRQRIADNPLGQAQRFVDNFYAKVAEVVAEVVT</sequence>
<comment type="pathway">
    <text evidence="1">Protein modification; protein glycosylation.</text>
</comment>
<dbReference type="GO" id="GO:0042802">
    <property type="term" value="F:identical protein binding"/>
    <property type="evidence" value="ECO:0007669"/>
    <property type="project" value="InterPro"/>
</dbReference>
<dbReference type="Proteomes" id="UP000006512">
    <property type="component" value="Unassembled WGS sequence"/>
</dbReference>
<dbReference type="Gene3D" id="3.40.50.11380">
    <property type="match status" value="1"/>
</dbReference>
<accession>F4QRQ6</accession>
<proteinExistence type="inferred from homology"/>
<evidence type="ECO:0000256" key="4">
    <source>
        <dbReference type="ARBA" id="ARBA00022676"/>
    </source>
</evidence>
<dbReference type="Gene3D" id="3.40.50.2000">
    <property type="entry name" value="Glycogen Phosphorylase B"/>
    <property type="match status" value="1"/>
</dbReference>
<keyword evidence="6" id="KW-0677">Repeat</keyword>
<keyword evidence="11" id="KW-1185">Reference proteome</keyword>
<dbReference type="EMBL" id="GL883080">
    <property type="protein sequence ID" value="EGF89426.1"/>
    <property type="molecule type" value="Genomic_DNA"/>
</dbReference>
<dbReference type="PROSITE" id="PS50005">
    <property type="entry name" value="TPR"/>
    <property type="match status" value="3"/>
</dbReference>
<feature type="repeat" description="TPR" evidence="8">
    <location>
        <begin position="147"/>
        <end position="180"/>
    </location>
</feature>
<evidence type="ECO:0000256" key="7">
    <source>
        <dbReference type="ARBA" id="ARBA00022803"/>
    </source>
</evidence>
<dbReference type="SUPFAM" id="SSF53756">
    <property type="entry name" value="UDP-Glycosyltransferase/glycogen phosphorylase"/>
    <property type="match status" value="1"/>
</dbReference>
<dbReference type="InterPro" id="IPR029489">
    <property type="entry name" value="OGT/SEC/SPY_C"/>
</dbReference>
<dbReference type="Pfam" id="PF13429">
    <property type="entry name" value="TPR_15"/>
    <property type="match status" value="1"/>
</dbReference>
<dbReference type="EC" id="2.4.1.255" evidence="3"/>
<dbReference type="eggNOG" id="COG0457">
    <property type="taxonomic scope" value="Bacteria"/>
</dbReference>
<dbReference type="GO" id="GO:0097363">
    <property type="term" value="F:protein O-acetylglucosaminyltransferase activity"/>
    <property type="evidence" value="ECO:0007669"/>
    <property type="project" value="UniProtKB-EC"/>
</dbReference>
<organism evidence="10 11">
    <name type="scientific">Asticcacaulis biprosthecium C19</name>
    <dbReference type="NCBI Taxonomy" id="715226"/>
    <lineage>
        <taxon>Bacteria</taxon>
        <taxon>Pseudomonadati</taxon>
        <taxon>Pseudomonadota</taxon>
        <taxon>Alphaproteobacteria</taxon>
        <taxon>Caulobacterales</taxon>
        <taxon>Caulobacteraceae</taxon>
        <taxon>Asticcacaulis</taxon>
    </lineage>
</organism>
<evidence type="ECO:0000256" key="8">
    <source>
        <dbReference type="PROSITE-ProRule" id="PRU00339"/>
    </source>
</evidence>
<feature type="domain" description="O-GlcNAc transferase C-terminal" evidence="9">
    <location>
        <begin position="441"/>
        <end position="598"/>
    </location>
</feature>
<dbReference type="SUPFAM" id="SSF48452">
    <property type="entry name" value="TPR-like"/>
    <property type="match status" value="2"/>
</dbReference>
<evidence type="ECO:0000256" key="5">
    <source>
        <dbReference type="ARBA" id="ARBA00022679"/>
    </source>
</evidence>
<dbReference type="SMART" id="SM00028">
    <property type="entry name" value="TPR"/>
    <property type="match status" value="5"/>
</dbReference>
<evidence type="ECO:0000256" key="1">
    <source>
        <dbReference type="ARBA" id="ARBA00004922"/>
    </source>
</evidence>
<protein>
    <recommendedName>
        <fullName evidence="3">protein O-GlcNAc transferase</fullName>
        <ecNumber evidence="3">2.4.1.255</ecNumber>
    </recommendedName>
</protein>
<evidence type="ECO:0000256" key="2">
    <source>
        <dbReference type="ARBA" id="ARBA00005386"/>
    </source>
</evidence>
<evidence type="ECO:0000313" key="10">
    <source>
        <dbReference type="EMBL" id="EGF89426.1"/>
    </source>
</evidence>
<evidence type="ECO:0000259" key="9">
    <source>
        <dbReference type="Pfam" id="PF13844"/>
    </source>
</evidence>
<gene>
    <name evidence="10" type="ORF">ABI_38400</name>
</gene>
<dbReference type="InterPro" id="IPR051939">
    <property type="entry name" value="Glycosyltr_41/O-GlcNAc_trsf"/>
</dbReference>
<keyword evidence="4" id="KW-0328">Glycosyltransferase</keyword>
<dbReference type="Pfam" id="PF07721">
    <property type="entry name" value="TPR_4"/>
    <property type="match status" value="1"/>
</dbReference>
<dbReference type="AlphaFoldDB" id="F4QRQ6"/>
<feature type="domain" description="O-GlcNAc transferase C-terminal" evidence="9">
    <location>
        <begin position="615"/>
        <end position="789"/>
    </location>
</feature>
<evidence type="ECO:0000256" key="3">
    <source>
        <dbReference type="ARBA" id="ARBA00011970"/>
    </source>
</evidence>
<comment type="similarity">
    <text evidence="2">Belongs to the glycosyltransferase 41 family. O-GlcNAc transferase subfamily.</text>
</comment>
<dbReference type="RefSeq" id="WP_006274621.1">
    <property type="nucleotide sequence ID" value="NZ_GL883080.1"/>
</dbReference>
<name>F4QRQ6_9CAUL</name>
<dbReference type="InterPro" id="IPR011717">
    <property type="entry name" value="TPR-4"/>
</dbReference>
<dbReference type="Gene3D" id="1.25.40.10">
    <property type="entry name" value="Tetratricopeptide repeat domain"/>
    <property type="match status" value="2"/>
</dbReference>
<dbReference type="PANTHER" id="PTHR44835:SF1">
    <property type="entry name" value="PROTEIN O-GLCNAC TRANSFERASE"/>
    <property type="match status" value="1"/>
</dbReference>
<dbReference type="eggNOG" id="COG3914">
    <property type="taxonomic scope" value="Bacteria"/>
</dbReference>